<protein>
    <submittedName>
        <fullName evidence="2">Uncharacterized protein</fullName>
    </submittedName>
</protein>
<accession>A0A5B7IKM1</accession>
<reference evidence="2 3" key="1">
    <citation type="submission" date="2019-05" db="EMBL/GenBank/DDBJ databases">
        <title>Another draft genome of Portunus trituberculatus and its Hox gene families provides insights of decapod evolution.</title>
        <authorList>
            <person name="Jeong J.-H."/>
            <person name="Song I."/>
            <person name="Kim S."/>
            <person name="Choi T."/>
            <person name="Kim D."/>
            <person name="Ryu S."/>
            <person name="Kim W."/>
        </authorList>
    </citation>
    <scope>NUCLEOTIDE SEQUENCE [LARGE SCALE GENOMIC DNA]</scope>
    <source>
        <tissue evidence="2">Muscle</tissue>
    </source>
</reference>
<gene>
    <name evidence="2" type="ORF">E2C01_076804</name>
</gene>
<dbReference type="AlphaFoldDB" id="A0A5B7IKM1"/>
<comment type="caution">
    <text evidence="2">The sequence shown here is derived from an EMBL/GenBank/DDBJ whole genome shotgun (WGS) entry which is preliminary data.</text>
</comment>
<proteinExistence type="predicted"/>
<feature type="region of interest" description="Disordered" evidence="1">
    <location>
        <begin position="12"/>
        <end position="47"/>
    </location>
</feature>
<feature type="compositionally biased region" description="Gly residues" evidence="1">
    <location>
        <begin position="98"/>
        <end position="116"/>
    </location>
</feature>
<evidence type="ECO:0000256" key="1">
    <source>
        <dbReference type="SAM" id="MobiDB-lite"/>
    </source>
</evidence>
<keyword evidence="3" id="KW-1185">Reference proteome</keyword>
<evidence type="ECO:0000313" key="2">
    <source>
        <dbReference type="EMBL" id="MPC82157.1"/>
    </source>
</evidence>
<evidence type="ECO:0000313" key="3">
    <source>
        <dbReference type="Proteomes" id="UP000324222"/>
    </source>
</evidence>
<dbReference type="EMBL" id="VSRR010058996">
    <property type="protein sequence ID" value="MPC82157.1"/>
    <property type="molecule type" value="Genomic_DNA"/>
</dbReference>
<organism evidence="2 3">
    <name type="scientific">Portunus trituberculatus</name>
    <name type="common">Swimming crab</name>
    <name type="synonym">Neptunus trituberculatus</name>
    <dbReference type="NCBI Taxonomy" id="210409"/>
    <lineage>
        <taxon>Eukaryota</taxon>
        <taxon>Metazoa</taxon>
        <taxon>Ecdysozoa</taxon>
        <taxon>Arthropoda</taxon>
        <taxon>Crustacea</taxon>
        <taxon>Multicrustacea</taxon>
        <taxon>Malacostraca</taxon>
        <taxon>Eumalacostraca</taxon>
        <taxon>Eucarida</taxon>
        <taxon>Decapoda</taxon>
        <taxon>Pleocyemata</taxon>
        <taxon>Brachyura</taxon>
        <taxon>Eubrachyura</taxon>
        <taxon>Portunoidea</taxon>
        <taxon>Portunidae</taxon>
        <taxon>Portuninae</taxon>
        <taxon>Portunus</taxon>
    </lineage>
</organism>
<dbReference type="Proteomes" id="UP000324222">
    <property type="component" value="Unassembled WGS sequence"/>
</dbReference>
<feature type="region of interest" description="Disordered" evidence="1">
    <location>
        <begin position="98"/>
        <end position="123"/>
    </location>
</feature>
<sequence length="123" mass="12666">MDDYLSKKICTTLTSTSDRPLGSTPPPGRAERLLNTAHTEPPRHDTPQFQTQFYTWHSQRHLSSPRGCSSKGLLPAWGAGEAGTGNGQAAGSRRGIGLGIMVGDGGDGGGGGGGGSSSSRDQK</sequence>
<name>A0A5B7IKM1_PORTR</name>